<organism evidence="2">
    <name type="scientific">marine sediment metagenome</name>
    <dbReference type="NCBI Taxonomy" id="412755"/>
    <lineage>
        <taxon>unclassified sequences</taxon>
        <taxon>metagenomes</taxon>
        <taxon>ecological metagenomes</taxon>
    </lineage>
</organism>
<comment type="caution">
    <text evidence="2">The sequence shown here is derived from an EMBL/GenBank/DDBJ whole genome shotgun (WGS) entry which is preliminary data.</text>
</comment>
<name>X1F8L0_9ZZZZ</name>
<dbReference type="PANTHER" id="PTHR36444:SF2">
    <property type="entry name" value="TRANSCRIPTIONAL REGULATOR PROTEIN YOBU-RELATED"/>
    <property type="match status" value="1"/>
</dbReference>
<accession>X1F8L0</accession>
<protein>
    <recommendedName>
        <fullName evidence="1">Integron-associated effector binding protein domain-containing protein</fullName>
    </recommendedName>
</protein>
<dbReference type="InterPro" id="IPR029441">
    <property type="entry name" value="Cass2"/>
</dbReference>
<dbReference type="AlphaFoldDB" id="X1F8L0"/>
<reference evidence="2" key="1">
    <citation type="journal article" date="2014" name="Front. Microbiol.">
        <title>High frequency of phylogenetically diverse reductive dehalogenase-homologous genes in deep subseafloor sedimentary metagenomes.</title>
        <authorList>
            <person name="Kawai M."/>
            <person name="Futagami T."/>
            <person name="Toyoda A."/>
            <person name="Takaki Y."/>
            <person name="Nishi S."/>
            <person name="Hori S."/>
            <person name="Arai W."/>
            <person name="Tsubouchi T."/>
            <person name="Morono Y."/>
            <person name="Uchiyama I."/>
            <person name="Ito T."/>
            <person name="Fujiyama A."/>
            <person name="Inagaki F."/>
            <person name="Takami H."/>
        </authorList>
    </citation>
    <scope>NUCLEOTIDE SEQUENCE</scope>
    <source>
        <strain evidence="2">Expedition CK06-06</strain>
    </source>
</reference>
<proteinExistence type="predicted"/>
<dbReference type="SUPFAM" id="SSF55136">
    <property type="entry name" value="Probable bacterial effector-binding domain"/>
    <property type="match status" value="1"/>
</dbReference>
<evidence type="ECO:0000313" key="2">
    <source>
        <dbReference type="EMBL" id="GAH41946.1"/>
    </source>
</evidence>
<dbReference type="InterPro" id="IPR011256">
    <property type="entry name" value="Reg_factor_effector_dom_sf"/>
</dbReference>
<feature type="domain" description="Integron-associated effector binding protein" evidence="1">
    <location>
        <begin position="8"/>
        <end position="155"/>
    </location>
</feature>
<dbReference type="EMBL" id="BARU01007149">
    <property type="protein sequence ID" value="GAH41946.1"/>
    <property type="molecule type" value="Genomic_DNA"/>
</dbReference>
<dbReference type="InterPro" id="IPR053182">
    <property type="entry name" value="YobU-like_regulator"/>
</dbReference>
<dbReference type="Pfam" id="PF14526">
    <property type="entry name" value="Cass2"/>
    <property type="match status" value="1"/>
</dbReference>
<dbReference type="Gene3D" id="3.20.80.10">
    <property type="entry name" value="Regulatory factor, effector binding domain"/>
    <property type="match status" value="1"/>
</dbReference>
<gene>
    <name evidence="2" type="ORF">S03H2_14093</name>
</gene>
<evidence type="ECO:0000259" key="1">
    <source>
        <dbReference type="Pfam" id="PF14526"/>
    </source>
</evidence>
<dbReference type="PANTHER" id="PTHR36444">
    <property type="entry name" value="TRANSCRIPTIONAL REGULATOR PROTEIN YOBU-RELATED"/>
    <property type="match status" value="1"/>
</dbReference>
<sequence length="156" mass="17854">MDQIEHEIVNIDKKKMIIGVELANAKKMAGHILYMWVKLCPQLGKIKGAIDPSTLYGIWHQVDENGNHRKYLVGAEVNNIDSIPDGMQSVIISSGKYVKTTVIEHCGWIPKGWQSSGDWTKQNQMKSVLSKPFFEKYNTQQEVTEKYSVELYRPIE</sequence>